<dbReference type="RefSeq" id="WP_346580850.1">
    <property type="nucleotide sequence ID" value="NZ_JBDJLH010000003.1"/>
</dbReference>
<evidence type="ECO:0000313" key="1">
    <source>
        <dbReference type="EMBL" id="MEN5376660.1"/>
    </source>
</evidence>
<accession>A0ABV0BQA8</accession>
<evidence type="ECO:0000313" key="2">
    <source>
        <dbReference type="Proteomes" id="UP001409291"/>
    </source>
</evidence>
<keyword evidence="2" id="KW-1185">Reference proteome</keyword>
<protein>
    <submittedName>
        <fullName evidence="1">Uncharacterized protein</fullName>
    </submittedName>
</protein>
<dbReference type="EMBL" id="JBDJNQ010000002">
    <property type="protein sequence ID" value="MEN5376660.1"/>
    <property type="molecule type" value="Genomic_DNA"/>
</dbReference>
<reference evidence="1 2" key="1">
    <citation type="submission" date="2024-04" db="EMBL/GenBank/DDBJ databases">
        <title>WGS of bacteria from Torrens River.</title>
        <authorList>
            <person name="Wyrsch E.R."/>
            <person name="Drigo B."/>
        </authorList>
    </citation>
    <scope>NUCLEOTIDE SEQUENCE [LARGE SCALE GENOMIC DNA]</scope>
    <source>
        <strain evidence="1 2">TWI391</strain>
    </source>
</reference>
<proteinExistence type="predicted"/>
<name>A0ABV0BQA8_9SPHI</name>
<sequence>MQIKELLYISAQPDEQYFIWQLKLLIRNLQSLLVSKENIHILVSYKKDHGLNEAFADFIKEDQDKCLFFIYEDTRKVFRYLSTIRPHILKKHYKRYPLLNKKTIFYHDSDILFSRLPNIKDLRKTDVCYVSNTRNYIGLKYLRSFNSEELLLKMTSALNITIDILELNDENAGGAQYILNNIDSDFWKKVERDSENLFNIMEEFNESVFLISKGSKREIQSWCADMWALLWNLWLENKKVLIHEELEFSWPNSPIADWKKKSILHYSGKQKDGNLIFCKLKYKNFPPWNDLSLGAISKEFCGYAVVEKINSYRKEIENTKISIPNTLLIYNLENLEINDKNVREQLTLTNMYLSSIIEVKSVIWNKGNIQEMSSEKFEFPSKHHFTKMMIVPFNFILNRNDLLKVFKLNNAIICPKKIVKFDLILAKYLKKTLDIGFITENMGKCSIEICVGDNTKIICYPLLKSEIRGDLIKKIESKSENFKKVFIDYCYVKY</sequence>
<gene>
    <name evidence="1" type="ORF">ABE541_05235</name>
</gene>
<comment type="caution">
    <text evidence="1">The sequence shown here is derived from an EMBL/GenBank/DDBJ whole genome shotgun (WGS) entry which is preliminary data.</text>
</comment>
<dbReference type="Proteomes" id="UP001409291">
    <property type="component" value="Unassembled WGS sequence"/>
</dbReference>
<organism evidence="1 2">
    <name type="scientific">Sphingobacterium kitahiroshimense</name>
    <dbReference type="NCBI Taxonomy" id="470446"/>
    <lineage>
        <taxon>Bacteria</taxon>
        <taxon>Pseudomonadati</taxon>
        <taxon>Bacteroidota</taxon>
        <taxon>Sphingobacteriia</taxon>
        <taxon>Sphingobacteriales</taxon>
        <taxon>Sphingobacteriaceae</taxon>
        <taxon>Sphingobacterium</taxon>
    </lineage>
</organism>